<gene>
    <name evidence="1" type="ORF">FXF47_04120</name>
</gene>
<name>A0A5D0MGH3_9BACT</name>
<dbReference type="EMBL" id="VSIX01000033">
    <property type="protein sequence ID" value="TYB31512.1"/>
    <property type="molecule type" value="Genomic_DNA"/>
</dbReference>
<dbReference type="Proteomes" id="UP000324143">
    <property type="component" value="Unassembled WGS sequence"/>
</dbReference>
<comment type="caution">
    <text evidence="1">The sequence shown here is derived from an EMBL/GenBank/DDBJ whole genome shotgun (WGS) entry which is preliminary data.</text>
</comment>
<dbReference type="AlphaFoldDB" id="A0A5D0MGH3"/>
<proteinExistence type="predicted"/>
<protein>
    <submittedName>
        <fullName evidence="1">Tetratricopeptide repeat protein</fullName>
    </submittedName>
</protein>
<reference evidence="1" key="1">
    <citation type="submission" date="2019-08" db="EMBL/GenBank/DDBJ databases">
        <title>Genomic characterization of a novel candidate phylum (ARYD3) from a high temperature, high salinity tertiary oil reservoir in north central Oklahoma, USA.</title>
        <authorList>
            <person name="Youssef N.H."/>
            <person name="Yadav A."/>
            <person name="Elshahed M.S."/>
        </authorList>
    </citation>
    <scope>NUCLEOTIDE SEQUENCE [LARGE SCALE GENOMIC DNA]</scope>
    <source>
        <strain evidence="1">ARYD3</strain>
    </source>
</reference>
<accession>A0A5D0MGH3</accession>
<organism evidence="1 2">
    <name type="scientific">Candidatus Mcinerneyibacterium aminivorans</name>
    <dbReference type="NCBI Taxonomy" id="2703815"/>
    <lineage>
        <taxon>Bacteria</taxon>
        <taxon>Candidatus Macinerneyibacteriota</taxon>
        <taxon>Candidatus Mcinerneyibacteria</taxon>
        <taxon>Candidatus Mcinerneyibacteriales</taxon>
        <taxon>Candidatus Mcinerneyibacteriaceae</taxon>
        <taxon>Candidatus Mcinerneyibacterium</taxon>
    </lineage>
</organism>
<dbReference type="SUPFAM" id="SSF48452">
    <property type="entry name" value="TPR-like"/>
    <property type="match status" value="1"/>
</dbReference>
<sequence length="780" mass="94864">MDITKELLQDQYNIYNIISSSFIMKRNMLENLEMNNSNIYIINSLKTDKQNTFFFFINLLIKKLGLNQFDDLDRIKKKIQSNKNIEYVADELINFFKYYFNKSKVLESGNQNVNDLYYKLFFLFKDIFKSICSQKNSIIFINNYENLDYWSRRVIESTLQEEETNTICIIYSKVKIKKNFIDKYIYSRQKNDEYLPGIENSNYLKLLILLHNKLSFEVISDIFHLDKRKINQMLAKYKYLYLSSNKRIYILDENAFYKIKNSIGDEYKQKVYGKIIKFLEKNNIFLNFYNYSIYIEYYEIQKKYKEILRVLDKIYLFLEKFNANEDLIQINHKRYKLDKCINRYSGKLLLKILSVYTKVADIKRALDFINTIPLEKYDNFYVSKVKLNENYYNRILGNYSGMETKIKKRIREAFENRWWDLYFDWIGELIFFYYTHNKNNKINKYLDKLDKNKDKVSSLTMINNYWNIKAFIAEDSDFERAEKYYSRSINLAGEIGEEQIKIMQMNNIGSCLYKRRSYFRAYKILIKALKEAKKSDYKLLISLIELNLAYVYLELGELDKMKSLIDESLELSKFMNFKKYIFLNYLAKSLYFYHKGEFPNSIFYFNFIIENSQTIKNEKAEAISRLYLAQILYEYKNNIHQSLEYFHKGMKMGNILNLNERFKFVPTISRIYSLNSGKDKAIKYLNQILENEEMMNIDNKMHIQLEKIILRNNLPRQQKIEKIKQLLAMKLSKKHKYECYYYLWKYETDEKKKHEYRDKLIKFYSSRQEYKYKKRLNNLK</sequence>
<dbReference type="InterPro" id="IPR011990">
    <property type="entry name" value="TPR-like_helical_dom_sf"/>
</dbReference>
<dbReference type="Gene3D" id="1.25.40.10">
    <property type="entry name" value="Tetratricopeptide repeat domain"/>
    <property type="match status" value="1"/>
</dbReference>
<evidence type="ECO:0000313" key="2">
    <source>
        <dbReference type="Proteomes" id="UP000324143"/>
    </source>
</evidence>
<evidence type="ECO:0000313" key="1">
    <source>
        <dbReference type="EMBL" id="TYB31512.1"/>
    </source>
</evidence>
<keyword evidence="2" id="KW-1185">Reference proteome</keyword>